<comment type="caution">
    <text evidence="3">The sequence shown here is derived from an EMBL/GenBank/DDBJ whole genome shotgun (WGS) entry which is preliminary data.</text>
</comment>
<dbReference type="AlphaFoldDB" id="A0AAJ0XC74"/>
<dbReference type="Proteomes" id="UP001296776">
    <property type="component" value="Unassembled WGS sequence"/>
</dbReference>
<protein>
    <recommendedName>
        <fullName evidence="2">Cytochrome P460 domain-containing protein</fullName>
    </recommendedName>
</protein>
<dbReference type="InterPro" id="IPR038142">
    <property type="entry name" value="Cytochrome_P460_sp"/>
</dbReference>
<evidence type="ECO:0000259" key="2">
    <source>
        <dbReference type="Pfam" id="PF16694"/>
    </source>
</evidence>
<feature type="region of interest" description="Disordered" evidence="1">
    <location>
        <begin position="21"/>
        <end position="51"/>
    </location>
</feature>
<dbReference type="EMBL" id="NRSJ01000063">
    <property type="protein sequence ID" value="MBK1707088.1"/>
    <property type="molecule type" value="Genomic_DNA"/>
</dbReference>
<feature type="compositionally biased region" description="Polar residues" evidence="1">
    <location>
        <begin position="28"/>
        <end position="42"/>
    </location>
</feature>
<name>A0AAJ0XC74_9GAMM</name>
<dbReference type="Gene3D" id="3.50.70.20">
    <property type="entry name" value="Cytochrome P460"/>
    <property type="match status" value="1"/>
</dbReference>
<reference evidence="3" key="2">
    <citation type="journal article" date="2020" name="Microorganisms">
        <title>Osmotic Adaptation and Compatible Solute Biosynthesis of Phototrophic Bacteria as Revealed from Genome Analyses.</title>
        <authorList>
            <person name="Imhoff J.F."/>
            <person name="Rahn T."/>
            <person name="Kunzel S."/>
            <person name="Keller A."/>
            <person name="Neulinger S.C."/>
        </authorList>
    </citation>
    <scope>NUCLEOTIDE SEQUENCE</scope>
    <source>
        <strain evidence="3">DSM 11080</strain>
    </source>
</reference>
<dbReference type="Pfam" id="PF16694">
    <property type="entry name" value="Cytochrome_P460"/>
    <property type="match status" value="1"/>
</dbReference>
<evidence type="ECO:0000256" key="1">
    <source>
        <dbReference type="SAM" id="MobiDB-lite"/>
    </source>
</evidence>
<keyword evidence="4" id="KW-1185">Reference proteome</keyword>
<proteinExistence type="predicted"/>
<sequence length="328" mass="36233">MSISPSAADAAICAGCFPKAPSCRGSRSPASRSRLTPRTRASASRADPGAFRQVAVPMNRRWHRGLTPQPHHPILGFPLSCTRPVVLRYCNGVRWIGRKQPACGSNPRTHLRPPWDSSRRHRGLGAWFQTDWEPDGDGHGICSPIEHQYETSQQRSDTMLPVPRLPSLIAWTTLLLAASTAAAEAERDQVGAMPQNLDDHEFINAVAIDDPENPLHGFHHFYVNDAGMEAFRQGGPYPVGTEFVGLIYEITRDGPIRNEGEGKAIALMEKVEGAEETGGWRFALLAPDGSAHEIDPVKDCFECHTEVRERDFVFSQPHHVGELGWTPK</sequence>
<evidence type="ECO:0000313" key="3">
    <source>
        <dbReference type="EMBL" id="MBK1707088.1"/>
    </source>
</evidence>
<evidence type="ECO:0000313" key="4">
    <source>
        <dbReference type="Proteomes" id="UP001296776"/>
    </source>
</evidence>
<gene>
    <name evidence="3" type="ORF">CKO40_21770</name>
</gene>
<accession>A0AAJ0XC74</accession>
<feature type="domain" description="Cytochrome P460" evidence="2">
    <location>
        <begin position="207"/>
        <end position="315"/>
    </location>
</feature>
<reference evidence="3" key="1">
    <citation type="submission" date="2017-08" db="EMBL/GenBank/DDBJ databases">
        <authorList>
            <person name="Imhoff J.F."/>
            <person name="Rahn T."/>
            <person name="Kuenzel S."/>
            <person name="Neulinger S.C."/>
        </authorList>
    </citation>
    <scope>NUCLEOTIDE SEQUENCE</scope>
    <source>
        <strain evidence="3">DSM 11080</strain>
    </source>
</reference>
<organism evidence="3 4">
    <name type="scientific">Halochromatium glycolicum</name>
    <dbReference type="NCBI Taxonomy" id="85075"/>
    <lineage>
        <taxon>Bacteria</taxon>
        <taxon>Pseudomonadati</taxon>
        <taxon>Pseudomonadota</taxon>
        <taxon>Gammaproteobacteria</taxon>
        <taxon>Chromatiales</taxon>
        <taxon>Chromatiaceae</taxon>
        <taxon>Halochromatium</taxon>
    </lineage>
</organism>
<dbReference type="InterPro" id="IPR032033">
    <property type="entry name" value="Cytochrome_P460"/>
</dbReference>